<protein>
    <submittedName>
        <fullName evidence="12">ABC transporter ATP-binding protein</fullName>
    </submittedName>
</protein>
<gene>
    <name evidence="12" type="ORF">GCM10022204_00950</name>
</gene>
<evidence type="ECO:0000256" key="10">
    <source>
        <dbReference type="SAM" id="MobiDB-lite"/>
    </source>
</evidence>
<keyword evidence="6" id="KW-0547">Nucleotide-binding</keyword>
<dbReference type="NCBIfam" id="TIGR01727">
    <property type="entry name" value="oligo_HPY"/>
    <property type="match status" value="1"/>
</dbReference>
<dbReference type="CDD" id="cd03257">
    <property type="entry name" value="ABC_NikE_OppD_transporters"/>
    <property type="match status" value="1"/>
</dbReference>
<dbReference type="Pfam" id="PF08352">
    <property type="entry name" value="oligo_HPY"/>
    <property type="match status" value="1"/>
</dbReference>
<evidence type="ECO:0000256" key="2">
    <source>
        <dbReference type="ARBA" id="ARBA00005417"/>
    </source>
</evidence>
<comment type="subcellular location">
    <subcellularLocation>
        <location evidence="1">Cell membrane</location>
        <topology evidence="1">Peripheral membrane protein</topology>
    </subcellularLocation>
</comment>
<dbReference type="SMART" id="SM00382">
    <property type="entry name" value="AAA"/>
    <property type="match status" value="1"/>
</dbReference>
<comment type="caution">
    <text evidence="12">The sequence shown here is derived from an EMBL/GenBank/DDBJ whole genome shotgun (WGS) entry which is preliminary data.</text>
</comment>
<keyword evidence="3" id="KW-0813">Transport</keyword>
<reference evidence="13" key="1">
    <citation type="journal article" date="2019" name="Int. J. Syst. Evol. Microbiol.">
        <title>The Global Catalogue of Microorganisms (GCM) 10K type strain sequencing project: providing services to taxonomists for standard genome sequencing and annotation.</title>
        <authorList>
            <consortium name="The Broad Institute Genomics Platform"/>
            <consortium name="The Broad Institute Genome Sequencing Center for Infectious Disease"/>
            <person name="Wu L."/>
            <person name="Ma J."/>
        </authorList>
    </citation>
    <scope>NUCLEOTIDE SEQUENCE [LARGE SCALE GENOMIC DNA]</scope>
    <source>
        <strain evidence="13">JCM 16548</strain>
    </source>
</reference>
<dbReference type="PROSITE" id="PS50893">
    <property type="entry name" value="ABC_TRANSPORTER_2"/>
    <property type="match status" value="1"/>
</dbReference>
<keyword evidence="9" id="KW-0472">Membrane</keyword>
<evidence type="ECO:0000256" key="8">
    <source>
        <dbReference type="ARBA" id="ARBA00022967"/>
    </source>
</evidence>
<dbReference type="Pfam" id="PF00005">
    <property type="entry name" value="ABC_tran"/>
    <property type="match status" value="1"/>
</dbReference>
<evidence type="ECO:0000256" key="9">
    <source>
        <dbReference type="ARBA" id="ARBA00023136"/>
    </source>
</evidence>
<sequence>MSTRRRGSGGRGDSGHRTGEHPAGSTREDAIISVQDLQVEYKTTLGTVNALNGVSFDVTRGSVLGVVGESGSGKSVTARAIMQILERSGRITDGSIQFRRPGDQRRESLPDSAELDSAMGSSGEIDITDLKPTSDAMRAIRGSEIAMIFQEPMSSLNPVYKVGSQIQEAIQLHQTPDKKQSWDQAVDMLRQVGMPNPERIANSYPHELSGGMRQRAMIAMALSCHPALLIADEPTTALDVTTEAQILALMLRLKEEIGMSIIFITHSMGVVAQLCDEVIVMYQGRVVERASVDDIFYHPKHPYTRSLLRSIPRIGAAEHAPLEVIKGSVPDPYSQVTGCSFHPRCPDFIGDVCQTVIPPETLLPGAHRHGVRCHLYDDEHALAGSTAEGRP</sequence>
<dbReference type="EMBL" id="BAAAYX010000002">
    <property type="protein sequence ID" value="GAA3689954.1"/>
    <property type="molecule type" value="Genomic_DNA"/>
</dbReference>
<feature type="compositionally biased region" description="Basic and acidic residues" evidence="10">
    <location>
        <begin position="100"/>
        <end position="109"/>
    </location>
</feature>
<evidence type="ECO:0000256" key="3">
    <source>
        <dbReference type="ARBA" id="ARBA00022448"/>
    </source>
</evidence>
<dbReference type="PROSITE" id="PS00211">
    <property type="entry name" value="ABC_TRANSPORTER_1"/>
    <property type="match status" value="1"/>
</dbReference>
<keyword evidence="13" id="KW-1185">Reference proteome</keyword>
<dbReference type="RefSeq" id="WP_344810299.1">
    <property type="nucleotide sequence ID" value="NZ_BAAAYX010000002.1"/>
</dbReference>
<dbReference type="InterPro" id="IPR003593">
    <property type="entry name" value="AAA+_ATPase"/>
</dbReference>
<dbReference type="PANTHER" id="PTHR43297">
    <property type="entry name" value="OLIGOPEPTIDE TRANSPORT ATP-BINDING PROTEIN APPD"/>
    <property type="match status" value="1"/>
</dbReference>
<keyword evidence="8" id="KW-1278">Translocase</keyword>
<feature type="domain" description="ABC transporter" evidence="11">
    <location>
        <begin position="32"/>
        <end position="308"/>
    </location>
</feature>
<evidence type="ECO:0000313" key="12">
    <source>
        <dbReference type="EMBL" id="GAA3689954.1"/>
    </source>
</evidence>
<feature type="compositionally biased region" description="Basic and acidic residues" evidence="10">
    <location>
        <begin position="13"/>
        <end position="29"/>
    </location>
</feature>
<accession>A0ABP7CKG0</accession>
<keyword evidence="5" id="KW-0997">Cell inner membrane</keyword>
<name>A0ABP7CKG0_9ACTN</name>
<evidence type="ECO:0000256" key="5">
    <source>
        <dbReference type="ARBA" id="ARBA00022519"/>
    </source>
</evidence>
<evidence type="ECO:0000256" key="7">
    <source>
        <dbReference type="ARBA" id="ARBA00022840"/>
    </source>
</evidence>
<dbReference type="InterPro" id="IPR003439">
    <property type="entry name" value="ABC_transporter-like_ATP-bd"/>
</dbReference>
<dbReference type="InterPro" id="IPR050388">
    <property type="entry name" value="ABC_Ni/Peptide_Import"/>
</dbReference>
<dbReference type="Proteomes" id="UP001500051">
    <property type="component" value="Unassembled WGS sequence"/>
</dbReference>
<dbReference type="InterPro" id="IPR017871">
    <property type="entry name" value="ABC_transporter-like_CS"/>
</dbReference>
<evidence type="ECO:0000256" key="1">
    <source>
        <dbReference type="ARBA" id="ARBA00004202"/>
    </source>
</evidence>
<evidence type="ECO:0000259" key="11">
    <source>
        <dbReference type="PROSITE" id="PS50893"/>
    </source>
</evidence>
<evidence type="ECO:0000256" key="4">
    <source>
        <dbReference type="ARBA" id="ARBA00022475"/>
    </source>
</evidence>
<comment type="similarity">
    <text evidence="2">Belongs to the ABC transporter superfamily.</text>
</comment>
<evidence type="ECO:0000256" key="6">
    <source>
        <dbReference type="ARBA" id="ARBA00022741"/>
    </source>
</evidence>
<organism evidence="12 13">
    <name type="scientific">Microlunatus aurantiacus</name>
    <dbReference type="NCBI Taxonomy" id="446786"/>
    <lineage>
        <taxon>Bacteria</taxon>
        <taxon>Bacillati</taxon>
        <taxon>Actinomycetota</taxon>
        <taxon>Actinomycetes</taxon>
        <taxon>Propionibacteriales</taxon>
        <taxon>Propionibacteriaceae</taxon>
        <taxon>Microlunatus</taxon>
    </lineage>
</organism>
<dbReference type="GO" id="GO:0005524">
    <property type="term" value="F:ATP binding"/>
    <property type="evidence" value="ECO:0007669"/>
    <property type="project" value="UniProtKB-KW"/>
</dbReference>
<dbReference type="Gene3D" id="3.40.50.300">
    <property type="entry name" value="P-loop containing nucleotide triphosphate hydrolases"/>
    <property type="match status" value="1"/>
</dbReference>
<proteinExistence type="inferred from homology"/>
<keyword evidence="7 12" id="KW-0067">ATP-binding</keyword>
<feature type="region of interest" description="Disordered" evidence="10">
    <location>
        <begin position="1"/>
        <end position="29"/>
    </location>
</feature>
<feature type="region of interest" description="Disordered" evidence="10">
    <location>
        <begin position="92"/>
        <end position="123"/>
    </location>
</feature>
<keyword evidence="4" id="KW-1003">Cell membrane</keyword>
<evidence type="ECO:0000313" key="13">
    <source>
        <dbReference type="Proteomes" id="UP001500051"/>
    </source>
</evidence>
<dbReference type="PANTHER" id="PTHR43297:SF14">
    <property type="entry name" value="ATPASE AAA-TYPE CORE DOMAIN-CONTAINING PROTEIN"/>
    <property type="match status" value="1"/>
</dbReference>
<dbReference type="InterPro" id="IPR013563">
    <property type="entry name" value="Oligopep_ABC_C"/>
</dbReference>
<dbReference type="SUPFAM" id="SSF52540">
    <property type="entry name" value="P-loop containing nucleoside triphosphate hydrolases"/>
    <property type="match status" value="1"/>
</dbReference>
<dbReference type="InterPro" id="IPR027417">
    <property type="entry name" value="P-loop_NTPase"/>
</dbReference>